<evidence type="ECO:0000259" key="3">
    <source>
        <dbReference type="Pfam" id="PF17836"/>
    </source>
</evidence>
<sequence length="219" mass="23654">MKILYARGIVPHISVIGAGGFAREVLSYLSEHAHVKAYVSDEFFERGKTITFSNMYECTTISILPLSELDPDYEDVVVAIGDPKSRQKIVQEHPEFNYATLIANYNFYTYGINNVIGRGTIICPGTIVTTNVSIGNHVHLNLQTTVGHDTVLGDFVTTAPGAKISGNCNIGKRVYIGTNASIKEKIDICDDAVIGLNAGVVKSITEAGTYVGTPVKKIA</sequence>
<organism evidence="4 5">
    <name type="scientific">Candidatus Dojkabacteria bacterium</name>
    <dbReference type="NCBI Taxonomy" id="2099670"/>
    <lineage>
        <taxon>Bacteria</taxon>
        <taxon>Candidatus Dojkabacteria</taxon>
    </lineage>
</organism>
<evidence type="ECO:0000313" key="4">
    <source>
        <dbReference type="EMBL" id="TXG77043.1"/>
    </source>
</evidence>
<dbReference type="InterPro" id="IPR011004">
    <property type="entry name" value="Trimer_LpxA-like_sf"/>
</dbReference>
<comment type="caution">
    <text evidence="4">The sequence shown here is derived from an EMBL/GenBank/DDBJ whole genome shotgun (WGS) entry which is preliminary data.</text>
</comment>
<dbReference type="Pfam" id="PF17836">
    <property type="entry name" value="PglD_N"/>
    <property type="match status" value="1"/>
</dbReference>
<feature type="domain" description="PglD N-terminal" evidence="3">
    <location>
        <begin position="13"/>
        <end position="92"/>
    </location>
</feature>
<dbReference type="InterPro" id="IPR020019">
    <property type="entry name" value="AcTrfase_PglD-like"/>
</dbReference>
<dbReference type="Proteomes" id="UP000321026">
    <property type="component" value="Unassembled WGS sequence"/>
</dbReference>
<keyword evidence="4" id="KW-0808">Transferase</keyword>
<dbReference type="NCBIfam" id="TIGR03570">
    <property type="entry name" value="NeuD_NnaD"/>
    <property type="match status" value="1"/>
</dbReference>
<evidence type="ECO:0000256" key="1">
    <source>
        <dbReference type="PIRSR" id="PIRSR620019-1"/>
    </source>
</evidence>
<feature type="binding site" evidence="2">
    <location>
        <position position="81"/>
    </location>
    <ligand>
        <name>substrate</name>
    </ligand>
</feature>
<dbReference type="CDD" id="cd03360">
    <property type="entry name" value="LbH_AT_putative"/>
    <property type="match status" value="1"/>
</dbReference>
<dbReference type="AlphaFoldDB" id="A0A5C7J6E9"/>
<feature type="active site" description="Proton acceptor" evidence="1">
    <location>
        <position position="148"/>
    </location>
</feature>
<dbReference type="EMBL" id="SSDS01000056">
    <property type="protein sequence ID" value="TXG77043.1"/>
    <property type="molecule type" value="Genomic_DNA"/>
</dbReference>
<name>A0A5C7J6E9_9BACT</name>
<reference evidence="4 5" key="1">
    <citation type="submission" date="2018-09" db="EMBL/GenBank/DDBJ databases">
        <title>Metagenome Assembled Genomes from an Advanced Water Purification Facility.</title>
        <authorList>
            <person name="Stamps B.W."/>
            <person name="Spear J.R."/>
        </authorList>
    </citation>
    <scope>NUCLEOTIDE SEQUENCE [LARGE SCALE GENOMIC DNA]</scope>
    <source>
        <strain evidence="4">Bin_63_2</strain>
    </source>
</reference>
<protein>
    <submittedName>
        <fullName evidence="4">Acetyltransferase</fullName>
    </submittedName>
</protein>
<dbReference type="Gene3D" id="2.160.10.10">
    <property type="entry name" value="Hexapeptide repeat proteins"/>
    <property type="match status" value="1"/>
</dbReference>
<evidence type="ECO:0000256" key="2">
    <source>
        <dbReference type="PIRSR" id="PIRSR620019-2"/>
    </source>
</evidence>
<proteinExistence type="predicted"/>
<feature type="site" description="Increases basicity of active site His" evidence="1">
    <location>
        <position position="149"/>
    </location>
</feature>
<evidence type="ECO:0000313" key="5">
    <source>
        <dbReference type="Proteomes" id="UP000321026"/>
    </source>
</evidence>
<dbReference type="SUPFAM" id="SSF51161">
    <property type="entry name" value="Trimeric LpxA-like enzymes"/>
    <property type="match status" value="1"/>
</dbReference>
<accession>A0A5C7J6E9</accession>
<dbReference type="PANTHER" id="PTHR43300:SF7">
    <property type="entry name" value="UDP-N-ACETYLBACILLOSAMINE N-ACETYLTRANSFERASE"/>
    <property type="match status" value="1"/>
</dbReference>
<gene>
    <name evidence="4" type="ORF">E6Q11_03470</name>
</gene>
<dbReference type="InterPro" id="IPR050179">
    <property type="entry name" value="Trans_hexapeptide_repeat"/>
</dbReference>
<dbReference type="PANTHER" id="PTHR43300">
    <property type="entry name" value="ACETYLTRANSFERASE"/>
    <property type="match status" value="1"/>
</dbReference>
<dbReference type="Gene3D" id="3.40.50.20">
    <property type="match status" value="1"/>
</dbReference>
<dbReference type="InterPro" id="IPR041561">
    <property type="entry name" value="PglD_N"/>
</dbReference>
<dbReference type="GO" id="GO:0016740">
    <property type="term" value="F:transferase activity"/>
    <property type="evidence" value="ECO:0007669"/>
    <property type="project" value="UniProtKB-KW"/>
</dbReference>